<organism evidence="2 3">
    <name type="scientific">Vreelandella nigrificans</name>
    <dbReference type="NCBI Taxonomy" id="2042704"/>
    <lineage>
        <taxon>Bacteria</taxon>
        <taxon>Pseudomonadati</taxon>
        <taxon>Pseudomonadota</taxon>
        <taxon>Gammaproteobacteria</taxon>
        <taxon>Oceanospirillales</taxon>
        <taxon>Halomonadaceae</taxon>
        <taxon>Vreelandella</taxon>
    </lineage>
</organism>
<dbReference type="OrthoDB" id="9801912at2"/>
<dbReference type="InterPro" id="IPR039424">
    <property type="entry name" value="SBP_5"/>
</dbReference>
<sequence>MSKVNKEASVPLLKGVTRRQFLQQTAALSVSASALGGLLLPGSVSADTALTPQRGGHLILAIDNASSSDRLDPAYYFEQYMYHIGRQLFNTLTELNDDGSLAPGLAESWDTTDATQWVFTLRQGVTFHNGKTLTADDVVYSLNHHRAEDSPSAVKGYMEQVSEITALSSNEVQITLTAPNMDLPFLLGEVNFAITPADADFDQGIGTGPFVLERFEPGVRTLVKRNENYWKSDRAFVDSVETRAFNDSSARVAALISGSVHFVNRVTPSIVSRLESASSVRINRNVGNFQVTFPGLADRAPFDNVDVRQAMKFALDREQLLNLLVQGYGQVGNDSPLFPSNPYFTNDLPSHAFDPDKALYHWRKAGLDRAIRLSAADGATFEGAVSAAELYQQSAKRAGIPLEVNRVPADGYWSEVWRQHEFCASGWSSRPTADTYLSMVNISNAPWNEARWANEQLDQLIIAARGEQDEAQRRQMYHDIQLLYQQEGSTVAPLYMDSISANRANVHGYIDVPGEVATRSVEKMWLAS</sequence>
<protein>
    <submittedName>
        <fullName evidence="2">ABC transporter substrate-binding protein</fullName>
    </submittedName>
</protein>
<evidence type="ECO:0000313" key="2">
    <source>
        <dbReference type="EMBL" id="PCF94572.1"/>
    </source>
</evidence>
<dbReference type="PIRSF" id="PIRSF002741">
    <property type="entry name" value="MppA"/>
    <property type="match status" value="1"/>
</dbReference>
<comment type="caution">
    <text evidence="2">The sequence shown here is derived from an EMBL/GenBank/DDBJ whole genome shotgun (WGS) entry which is preliminary data.</text>
</comment>
<dbReference type="InterPro" id="IPR006311">
    <property type="entry name" value="TAT_signal"/>
</dbReference>
<accession>A0A2A4HI29</accession>
<dbReference type="Gene3D" id="3.10.105.10">
    <property type="entry name" value="Dipeptide-binding Protein, Domain 3"/>
    <property type="match status" value="1"/>
</dbReference>
<dbReference type="GO" id="GO:1904680">
    <property type="term" value="F:peptide transmembrane transporter activity"/>
    <property type="evidence" value="ECO:0007669"/>
    <property type="project" value="TreeGrafter"/>
</dbReference>
<keyword evidence="3" id="KW-1185">Reference proteome</keyword>
<dbReference type="Gene3D" id="3.40.190.10">
    <property type="entry name" value="Periplasmic binding protein-like II"/>
    <property type="match status" value="1"/>
</dbReference>
<dbReference type="CDD" id="cd08503">
    <property type="entry name" value="PBP2_NikA_DppA_OppA_like_17"/>
    <property type="match status" value="1"/>
</dbReference>
<dbReference type="RefSeq" id="WP_096653254.1">
    <property type="nucleotide sequence ID" value="NZ_NWUX01000017.1"/>
</dbReference>
<name>A0A2A4HI29_9GAMM</name>
<proteinExistence type="predicted"/>
<dbReference type="SUPFAM" id="SSF53850">
    <property type="entry name" value="Periplasmic binding protein-like II"/>
    <property type="match status" value="1"/>
</dbReference>
<dbReference type="Proteomes" id="UP000218677">
    <property type="component" value="Unassembled WGS sequence"/>
</dbReference>
<gene>
    <name evidence="2" type="ORF">CPA45_16125</name>
</gene>
<dbReference type="PANTHER" id="PTHR30290">
    <property type="entry name" value="PERIPLASMIC BINDING COMPONENT OF ABC TRANSPORTER"/>
    <property type="match status" value="1"/>
</dbReference>
<evidence type="ECO:0000259" key="1">
    <source>
        <dbReference type="Pfam" id="PF00496"/>
    </source>
</evidence>
<dbReference type="GO" id="GO:0030288">
    <property type="term" value="C:outer membrane-bounded periplasmic space"/>
    <property type="evidence" value="ECO:0007669"/>
    <property type="project" value="UniProtKB-ARBA"/>
</dbReference>
<dbReference type="GO" id="GO:0043190">
    <property type="term" value="C:ATP-binding cassette (ABC) transporter complex"/>
    <property type="evidence" value="ECO:0007669"/>
    <property type="project" value="InterPro"/>
</dbReference>
<dbReference type="InterPro" id="IPR030678">
    <property type="entry name" value="Peptide/Ni-bd"/>
</dbReference>
<dbReference type="InterPro" id="IPR000914">
    <property type="entry name" value="SBP_5_dom"/>
</dbReference>
<feature type="domain" description="Solute-binding protein family 5" evidence="1">
    <location>
        <begin position="101"/>
        <end position="441"/>
    </location>
</feature>
<dbReference type="GO" id="GO:0015833">
    <property type="term" value="P:peptide transport"/>
    <property type="evidence" value="ECO:0007669"/>
    <property type="project" value="TreeGrafter"/>
</dbReference>
<dbReference type="EMBL" id="NWUX01000017">
    <property type="protein sequence ID" value="PCF94572.1"/>
    <property type="molecule type" value="Genomic_DNA"/>
</dbReference>
<reference evidence="3" key="1">
    <citation type="submission" date="2017-09" db="EMBL/GenBank/DDBJ databases">
        <authorList>
            <person name="Cho G.-S."/>
            <person name="Oguntoyinbo F.A."/>
            <person name="Cnockaert M."/>
            <person name="Kabisch J."/>
            <person name="Neve H."/>
            <person name="Bockelmann W."/>
            <person name="Wenning M."/>
            <person name="Franz C.M."/>
            <person name="Vandamme P."/>
        </authorList>
    </citation>
    <scope>NUCLEOTIDE SEQUENCE [LARGE SCALE GENOMIC DNA]</scope>
    <source>
        <strain evidence="3">MBT G8648</strain>
    </source>
</reference>
<dbReference type="AlphaFoldDB" id="A0A2A4HI29"/>
<evidence type="ECO:0000313" key="3">
    <source>
        <dbReference type="Proteomes" id="UP000218677"/>
    </source>
</evidence>
<dbReference type="PROSITE" id="PS51318">
    <property type="entry name" value="TAT"/>
    <property type="match status" value="1"/>
</dbReference>
<dbReference type="Pfam" id="PF00496">
    <property type="entry name" value="SBP_bac_5"/>
    <property type="match status" value="1"/>
</dbReference>